<dbReference type="Gene3D" id="3.40.50.720">
    <property type="entry name" value="NAD(P)-binding Rossmann-like Domain"/>
    <property type="match status" value="1"/>
</dbReference>
<gene>
    <name evidence="2" type="ORF">HW561_13370</name>
</gene>
<evidence type="ECO:0000259" key="1">
    <source>
        <dbReference type="Pfam" id="PF04321"/>
    </source>
</evidence>
<dbReference type="EMBL" id="JABXWT010000007">
    <property type="protein sequence ID" value="NVO56777.1"/>
    <property type="molecule type" value="Genomic_DNA"/>
</dbReference>
<evidence type="ECO:0000313" key="3">
    <source>
        <dbReference type="Proteomes" id="UP000630805"/>
    </source>
</evidence>
<dbReference type="RefSeq" id="WP_176865555.1">
    <property type="nucleotide sequence ID" value="NZ_JABXWT010000007.1"/>
</dbReference>
<proteinExistence type="predicted"/>
<dbReference type="SUPFAM" id="SSF51735">
    <property type="entry name" value="NAD(P)-binding Rossmann-fold domains"/>
    <property type="match status" value="1"/>
</dbReference>
<keyword evidence="3" id="KW-1185">Reference proteome</keyword>
<comment type="caution">
    <text evidence="2">The sequence shown here is derived from an EMBL/GenBank/DDBJ whole genome shotgun (WGS) entry which is preliminary data.</text>
</comment>
<organism evidence="2 3">
    <name type="scientific">Ruegeria haliotis</name>
    <dbReference type="NCBI Taxonomy" id="2747601"/>
    <lineage>
        <taxon>Bacteria</taxon>
        <taxon>Pseudomonadati</taxon>
        <taxon>Pseudomonadota</taxon>
        <taxon>Alphaproteobacteria</taxon>
        <taxon>Rhodobacterales</taxon>
        <taxon>Roseobacteraceae</taxon>
        <taxon>Ruegeria</taxon>
    </lineage>
</organism>
<dbReference type="InterPro" id="IPR036291">
    <property type="entry name" value="NAD(P)-bd_dom_sf"/>
</dbReference>
<reference evidence="2 3" key="1">
    <citation type="submission" date="2020-06" db="EMBL/GenBank/DDBJ databases">
        <authorList>
            <person name="Cao W.R."/>
        </authorList>
    </citation>
    <scope>NUCLEOTIDE SEQUENCE [LARGE SCALE GENOMIC DNA]</scope>
    <source>
        <strain evidence="2 3">B1Z28</strain>
    </source>
</reference>
<sequence length="301" mass="33909">MTQTVLTLGSTGRFGRNAERAFRNAGWTVRSFDRKTEQLELAAQGVDVIVNAWNPPYPDWARLVPKLHQQVIDVASRTGATVIVPSNVYVFGADTPSPWSGETPHLAQNPLGRVRIEMEEAYRASTVRTIILRAGDFIDTCVSGNWFDQVMIRHLSRGRLVYPGNPGIRHAWAYLPDLARTAVALAEIRDNLPRFSDVPFAGYTLTGTEIAQCLSRVTGRDVSVKPMNWWPLHLARPFWRMAPHLLEMRYLWHVPHRLDGTHLADLLKEVEQTGLDDALRAAIPKELVLRREPINAAIAVR</sequence>
<dbReference type="Pfam" id="PF04321">
    <property type="entry name" value="RmlD_sub_bind"/>
    <property type="match status" value="1"/>
</dbReference>
<name>A0ABX2PUG1_9RHOB</name>
<accession>A0ABX2PUG1</accession>
<protein>
    <submittedName>
        <fullName evidence="2">Sugar nucleotide-binding protein</fullName>
    </submittedName>
</protein>
<dbReference type="InterPro" id="IPR029903">
    <property type="entry name" value="RmlD-like-bd"/>
</dbReference>
<evidence type="ECO:0000313" key="2">
    <source>
        <dbReference type="EMBL" id="NVO56777.1"/>
    </source>
</evidence>
<feature type="domain" description="RmlD-like substrate binding" evidence="1">
    <location>
        <begin position="70"/>
        <end position="157"/>
    </location>
</feature>
<dbReference type="Proteomes" id="UP000630805">
    <property type="component" value="Unassembled WGS sequence"/>
</dbReference>